<sequence>MLYAKDATKNFIWHSSTVSMSGKSETKKLAINKLMRFLILIRLFRRLFNYPLMEKNYNEFHVENNIMIKLLVSLKKVLKGSAELELLVDCVRKSDSKLAMRLQFVQHRNDFCRKPILVQAYVKVFHVNGGIEIRKKSLSTSSLCLKAFSCIII</sequence>
<evidence type="ECO:0000313" key="1">
    <source>
        <dbReference type="EMBL" id="ERZ96284.1"/>
    </source>
</evidence>
<accession>U9SK71</accession>
<dbReference type="AlphaFoldDB" id="U9SK71"/>
<protein>
    <submittedName>
        <fullName evidence="1">Uncharacterized protein</fullName>
    </submittedName>
</protein>
<dbReference type="HOGENOM" id="CLU_1714269_0_0_1"/>
<dbReference type="EMBL" id="KI300575">
    <property type="protein sequence ID" value="ERZ96284.1"/>
    <property type="molecule type" value="Genomic_DNA"/>
</dbReference>
<organism evidence="1">
    <name type="scientific">Rhizophagus irregularis (strain DAOM 181602 / DAOM 197198 / MUCL 43194)</name>
    <name type="common">Arbuscular mycorrhizal fungus</name>
    <name type="synonym">Glomus intraradices</name>
    <dbReference type="NCBI Taxonomy" id="747089"/>
    <lineage>
        <taxon>Eukaryota</taxon>
        <taxon>Fungi</taxon>
        <taxon>Fungi incertae sedis</taxon>
        <taxon>Mucoromycota</taxon>
        <taxon>Glomeromycotina</taxon>
        <taxon>Glomeromycetes</taxon>
        <taxon>Glomerales</taxon>
        <taxon>Glomeraceae</taxon>
        <taxon>Rhizophagus</taxon>
    </lineage>
</organism>
<proteinExistence type="predicted"/>
<gene>
    <name evidence="1" type="ORF">GLOINDRAFT_89575</name>
</gene>
<reference evidence="1" key="1">
    <citation type="submission" date="2013-07" db="EMBL/GenBank/DDBJ databases">
        <title>The genome of an arbuscular mycorrhizal fungus provides insights into the evolution of the oldest plant symbiosis.</title>
        <authorList>
            <consortium name="DOE Joint Genome Institute"/>
            <person name="Tisserant E."/>
            <person name="Malbreil M."/>
            <person name="Kuo A."/>
            <person name="Kohler A."/>
            <person name="Symeonidi A."/>
            <person name="Balestrini R."/>
            <person name="Charron P."/>
            <person name="Duensing N."/>
            <person name="Frei-dit-Frey N."/>
            <person name="Gianinazzi-Pearson V."/>
            <person name="Gilbert B."/>
            <person name="Handa Y."/>
            <person name="Hijri M."/>
            <person name="Kaul R."/>
            <person name="Kawaguchi M."/>
            <person name="Krajinski F."/>
            <person name="Lammers P."/>
            <person name="Lapierre D."/>
            <person name="Masclaux F.G."/>
            <person name="Murat C."/>
            <person name="Morin E."/>
            <person name="Ndikumana S."/>
            <person name="Pagni M."/>
            <person name="Petitpierre D."/>
            <person name="Requena N."/>
            <person name="Rosikiewicz P."/>
            <person name="Riley R."/>
            <person name="Saito K."/>
            <person name="San Clemente H."/>
            <person name="Shapiro H."/>
            <person name="van Tuinen D."/>
            <person name="Becard G."/>
            <person name="Bonfante P."/>
            <person name="Paszkowski U."/>
            <person name="Shachar-Hill Y."/>
            <person name="Young J.P."/>
            <person name="Sanders I.R."/>
            <person name="Henrissat B."/>
            <person name="Rensing S.A."/>
            <person name="Grigoriev I.V."/>
            <person name="Corradi N."/>
            <person name="Roux C."/>
            <person name="Martin F."/>
        </authorList>
    </citation>
    <scope>NUCLEOTIDE SEQUENCE</scope>
    <source>
        <strain evidence="1">DAOM 197198</strain>
    </source>
</reference>
<name>U9SK71_RHIID</name>